<feature type="transmembrane region" description="Helical" evidence="8">
    <location>
        <begin position="20"/>
        <end position="39"/>
    </location>
</feature>
<dbReference type="GO" id="GO:0022857">
    <property type="term" value="F:transmembrane transporter activity"/>
    <property type="evidence" value="ECO:0007669"/>
    <property type="project" value="InterPro"/>
</dbReference>
<dbReference type="PANTHER" id="PTHR32196">
    <property type="entry name" value="ABC TRANSPORTER PERMEASE PROTEIN YPHD-RELATED-RELATED"/>
    <property type="match status" value="1"/>
</dbReference>
<gene>
    <name evidence="9" type="ORF">ENQ20_07315</name>
</gene>
<feature type="transmembrane region" description="Helical" evidence="8">
    <location>
        <begin position="259"/>
        <end position="276"/>
    </location>
</feature>
<dbReference type="GO" id="GO:0005886">
    <property type="term" value="C:plasma membrane"/>
    <property type="evidence" value="ECO:0007669"/>
    <property type="project" value="UniProtKB-SubCell"/>
</dbReference>
<feature type="transmembrane region" description="Helical" evidence="8">
    <location>
        <begin position="137"/>
        <end position="158"/>
    </location>
</feature>
<keyword evidence="4" id="KW-0997">Cell inner membrane</keyword>
<keyword evidence="6 8" id="KW-1133">Transmembrane helix</keyword>
<feature type="transmembrane region" description="Helical" evidence="8">
    <location>
        <begin position="230"/>
        <end position="247"/>
    </location>
</feature>
<feature type="transmembrane region" description="Helical" evidence="8">
    <location>
        <begin position="108"/>
        <end position="131"/>
    </location>
</feature>
<reference evidence="9" key="1">
    <citation type="journal article" date="2020" name="mSystems">
        <title>Genome- and Community-Level Interaction Insights into Carbon Utilization and Element Cycling Functions of Hydrothermarchaeota in Hydrothermal Sediment.</title>
        <authorList>
            <person name="Zhou Z."/>
            <person name="Liu Y."/>
            <person name="Xu W."/>
            <person name="Pan J."/>
            <person name="Luo Z.H."/>
            <person name="Li M."/>
        </authorList>
    </citation>
    <scope>NUCLEOTIDE SEQUENCE [LARGE SCALE GENOMIC DNA]</scope>
    <source>
        <strain evidence="9">SpSt-289</strain>
    </source>
</reference>
<dbReference type="InterPro" id="IPR001851">
    <property type="entry name" value="ABC_transp_permease"/>
</dbReference>
<evidence type="ECO:0000256" key="2">
    <source>
        <dbReference type="ARBA" id="ARBA00022448"/>
    </source>
</evidence>
<keyword evidence="5 8" id="KW-0812">Transmembrane</keyword>
<proteinExistence type="predicted"/>
<dbReference type="EMBL" id="DSMG01000078">
    <property type="protein sequence ID" value="HDX31291.1"/>
    <property type="molecule type" value="Genomic_DNA"/>
</dbReference>
<feature type="transmembrane region" description="Helical" evidence="8">
    <location>
        <begin position="314"/>
        <end position="334"/>
    </location>
</feature>
<evidence type="ECO:0000256" key="6">
    <source>
        <dbReference type="ARBA" id="ARBA00022989"/>
    </source>
</evidence>
<keyword evidence="7 8" id="KW-0472">Membrane</keyword>
<sequence>MQESLKRNMLMRELLSENQTLRLFIITVLIFIAFSLLLGERFFSVRNLQSMAVQFPEFGILAFAILITMLTGGIDLSIVGAANLSAIVSALILTRLSGDGGAGIPLEATIPLAMVAALAVASLCGLLNGFLVARVGITPILATLGTGSLYTGLSYVITGGPAITTTQLAFIGNGTIAGVPIPVIVFIVLAIIFAVMLNRTSFGFNVYMLGTNPRAALFSGIHNERVLMRTYWLAGLVAGIAGIIFLARANSAKPDYGETFILLTVLIAILGGVRYTGGFGTVSGLVLSVLSIQFLSTGLNMLMLQLSGSSAAIFFRQFAWGALLLLVMVVNYYVEQRRQRSV</sequence>
<comment type="subcellular location">
    <subcellularLocation>
        <location evidence="1">Cell membrane</location>
        <topology evidence="1">Multi-pass membrane protein</topology>
    </subcellularLocation>
</comment>
<evidence type="ECO:0000256" key="3">
    <source>
        <dbReference type="ARBA" id="ARBA00022475"/>
    </source>
</evidence>
<feature type="transmembrane region" description="Helical" evidence="8">
    <location>
        <begin position="282"/>
        <end position="302"/>
    </location>
</feature>
<dbReference type="CDD" id="cd06579">
    <property type="entry name" value="TM_PBP1_transp_AraH_like"/>
    <property type="match status" value="1"/>
</dbReference>
<accession>A0A7C1FTN5</accession>
<evidence type="ECO:0000256" key="1">
    <source>
        <dbReference type="ARBA" id="ARBA00004651"/>
    </source>
</evidence>
<evidence type="ECO:0000313" key="9">
    <source>
        <dbReference type="EMBL" id="HDX31291.1"/>
    </source>
</evidence>
<dbReference type="PANTHER" id="PTHR32196:SF21">
    <property type="entry name" value="ABC TRANSPORTER PERMEASE PROTEIN YPHD-RELATED"/>
    <property type="match status" value="1"/>
</dbReference>
<protein>
    <submittedName>
        <fullName evidence="9">ABC transporter permease</fullName>
    </submittedName>
</protein>
<feature type="transmembrane region" description="Helical" evidence="8">
    <location>
        <begin position="170"/>
        <end position="197"/>
    </location>
</feature>
<evidence type="ECO:0000256" key="7">
    <source>
        <dbReference type="ARBA" id="ARBA00023136"/>
    </source>
</evidence>
<evidence type="ECO:0000256" key="4">
    <source>
        <dbReference type="ARBA" id="ARBA00022519"/>
    </source>
</evidence>
<keyword evidence="3" id="KW-1003">Cell membrane</keyword>
<name>A0A7C1FTN5_9CHLR</name>
<feature type="transmembrane region" description="Helical" evidence="8">
    <location>
        <begin position="51"/>
        <end position="70"/>
    </location>
</feature>
<keyword evidence="2" id="KW-0813">Transport</keyword>
<dbReference type="AlphaFoldDB" id="A0A7C1FTN5"/>
<comment type="caution">
    <text evidence="9">The sequence shown here is derived from an EMBL/GenBank/DDBJ whole genome shotgun (WGS) entry which is preliminary data.</text>
</comment>
<evidence type="ECO:0000256" key="5">
    <source>
        <dbReference type="ARBA" id="ARBA00022692"/>
    </source>
</evidence>
<dbReference type="Pfam" id="PF02653">
    <property type="entry name" value="BPD_transp_2"/>
    <property type="match status" value="1"/>
</dbReference>
<organism evidence="9">
    <name type="scientific">Caldilinea aerophila</name>
    <dbReference type="NCBI Taxonomy" id="133453"/>
    <lineage>
        <taxon>Bacteria</taxon>
        <taxon>Bacillati</taxon>
        <taxon>Chloroflexota</taxon>
        <taxon>Caldilineae</taxon>
        <taxon>Caldilineales</taxon>
        <taxon>Caldilineaceae</taxon>
        <taxon>Caldilinea</taxon>
    </lineage>
</organism>
<evidence type="ECO:0000256" key="8">
    <source>
        <dbReference type="SAM" id="Phobius"/>
    </source>
</evidence>